<dbReference type="AlphaFoldDB" id="A0AAE0QFJ6"/>
<keyword evidence="5" id="KW-0540">Nuclease</keyword>
<accession>A0AAE0QFJ6</accession>
<dbReference type="Proteomes" id="UP001274896">
    <property type="component" value="Unassembled WGS sequence"/>
</dbReference>
<dbReference type="FunFam" id="3.30.70.270:FF:000020">
    <property type="entry name" value="Transposon Tf2-6 polyprotein-like Protein"/>
    <property type="match status" value="1"/>
</dbReference>
<dbReference type="InterPro" id="IPR043502">
    <property type="entry name" value="DNA/RNA_pol_sf"/>
</dbReference>
<keyword evidence="6" id="KW-0255">Endonuclease</keyword>
<keyword evidence="12" id="KW-1185">Reference proteome</keyword>
<dbReference type="InterPro" id="IPR043128">
    <property type="entry name" value="Rev_trsase/Diguanyl_cyclase"/>
</dbReference>
<evidence type="ECO:0000256" key="8">
    <source>
        <dbReference type="ARBA" id="ARBA00022918"/>
    </source>
</evidence>
<dbReference type="FunFam" id="3.10.20.370:FF:000003">
    <property type="entry name" value="Transposon Tf2-6 polyprotein"/>
    <property type="match status" value="1"/>
</dbReference>
<dbReference type="GO" id="GO:0003964">
    <property type="term" value="F:RNA-directed DNA polymerase activity"/>
    <property type="evidence" value="ECO:0007669"/>
    <property type="project" value="UniProtKB-KW"/>
</dbReference>
<gene>
    <name evidence="11" type="ORF">QTP70_006488</name>
</gene>
<keyword evidence="8" id="KW-0695">RNA-directed DNA polymerase</keyword>
<dbReference type="SUPFAM" id="SSF56672">
    <property type="entry name" value="DNA/RNA polymerases"/>
    <property type="match status" value="1"/>
</dbReference>
<dbReference type="EC" id="3.1.26.4" evidence="2"/>
<evidence type="ECO:0000256" key="4">
    <source>
        <dbReference type="ARBA" id="ARBA00022695"/>
    </source>
</evidence>
<dbReference type="InterPro" id="IPR000477">
    <property type="entry name" value="RT_dom"/>
</dbReference>
<evidence type="ECO:0000256" key="3">
    <source>
        <dbReference type="ARBA" id="ARBA00022679"/>
    </source>
</evidence>
<evidence type="ECO:0000259" key="10">
    <source>
        <dbReference type="PROSITE" id="PS50878"/>
    </source>
</evidence>
<keyword evidence="3" id="KW-0808">Transferase</keyword>
<dbReference type="Gene3D" id="3.10.10.10">
    <property type="entry name" value="HIV Type 1 Reverse Transcriptase, subunit A, domain 1"/>
    <property type="match status" value="1"/>
</dbReference>
<organism evidence="11 12">
    <name type="scientific">Hemibagrus guttatus</name>
    <dbReference type="NCBI Taxonomy" id="175788"/>
    <lineage>
        <taxon>Eukaryota</taxon>
        <taxon>Metazoa</taxon>
        <taxon>Chordata</taxon>
        <taxon>Craniata</taxon>
        <taxon>Vertebrata</taxon>
        <taxon>Euteleostomi</taxon>
        <taxon>Actinopterygii</taxon>
        <taxon>Neopterygii</taxon>
        <taxon>Teleostei</taxon>
        <taxon>Ostariophysi</taxon>
        <taxon>Siluriformes</taxon>
        <taxon>Bagridae</taxon>
        <taxon>Hemibagrus</taxon>
    </lineage>
</organism>
<dbReference type="InterPro" id="IPR050951">
    <property type="entry name" value="Retrovirus_Pol_polyprotein"/>
</dbReference>
<evidence type="ECO:0000313" key="11">
    <source>
        <dbReference type="EMBL" id="KAK3519804.1"/>
    </source>
</evidence>
<reference evidence="11" key="1">
    <citation type="submission" date="2023-06" db="EMBL/GenBank/DDBJ databases">
        <title>Male Hemibagrus guttatus genome.</title>
        <authorList>
            <person name="Bian C."/>
        </authorList>
    </citation>
    <scope>NUCLEOTIDE SEQUENCE</scope>
    <source>
        <strain evidence="11">Male_cb2023</strain>
        <tissue evidence="11">Muscle</tissue>
    </source>
</reference>
<dbReference type="PROSITE" id="PS50878">
    <property type="entry name" value="RT_POL"/>
    <property type="match status" value="1"/>
</dbReference>
<evidence type="ECO:0000313" key="12">
    <source>
        <dbReference type="Proteomes" id="UP001274896"/>
    </source>
</evidence>
<dbReference type="Pfam" id="PF17917">
    <property type="entry name" value="RT_RNaseH"/>
    <property type="match status" value="1"/>
</dbReference>
<sequence length="489" mass="55819">MQQADIFPAITRTSRRCLVRRGWLAYRLTRSGTVQLTYYPTPLPPFSSGVQSHGGVHRDVTGSRPHSSIHVPSSRRVLFVGKKDGGLRPCIDYRGLNGITVRYPYPLPLVPAALEQLRGARVFTKLDLHSAYNLVRIRKGDEWKTAFHTTHGHYEYCVMPFGLTNTPAVFQALINEVFRDLLGKGVIAYIDDILVYSTFMEEHVRQVREVLVRLQQHHLYVKLEKCEFHRSVVTFMGYVISHQGVEMDVVKVRAVTEWPAPTTVRELQHFLGFANFYRRFIRNYSSVAGPLTSLLRGKAKKLSWTNQARTASLQLKNCFTTAPILRHPDLELPFVVEVDTSCSSLGAVLSQRHGEPGKLHPCAFYSRKLMIAEVNYDVGNRELLAIKAALEEWRHWLEGARHPFQVLTDHRNLEYLRGAKRLNPRQARWAIFFTQFVFMVTYCPGSKNGKADALSRQFEMVNEPGKPDLILPATAILAPVQWDLVEEIQ</sequence>
<dbReference type="CDD" id="cd09274">
    <property type="entry name" value="RNase_HI_RT_Ty3"/>
    <property type="match status" value="1"/>
</dbReference>
<dbReference type="PANTHER" id="PTHR37984">
    <property type="entry name" value="PROTEIN CBG26694"/>
    <property type="match status" value="1"/>
</dbReference>
<dbReference type="Gene3D" id="3.10.20.370">
    <property type="match status" value="1"/>
</dbReference>
<keyword evidence="4" id="KW-0548">Nucleotidyltransferase</keyword>
<name>A0AAE0QFJ6_9TELE</name>
<dbReference type="PANTHER" id="PTHR37984:SF5">
    <property type="entry name" value="PROTEIN NYNRIN-LIKE"/>
    <property type="match status" value="1"/>
</dbReference>
<dbReference type="GO" id="GO:0004523">
    <property type="term" value="F:RNA-DNA hybrid ribonuclease activity"/>
    <property type="evidence" value="ECO:0007669"/>
    <property type="project" value="UniProtKB-EC"/>
</dbReference>
<evidence type="ECO:0000256" key="2">
    <source>
        <dbReference type="ARBA" id="ARBA00012180"/>
    </source>
</evidence>
<feature type="domain" description="Reverse transcriptase" evidence="10">
    <location>
        <begin position="61"/>
        <end position="240"/>
    </location>
</feature>
<evidence type="ECO:0000256" key="5">
    <source>
        <dbReference type="ARBA" id="ARBA00022722"/>
    </source>
</evidence>
<evidence type="ECO:0000256" key="7">
    <source>
        <dbReference type="ARBA" id="ARBA00022801"/>
    </source>
</evidence>
<evidence type="ECO:0000256" key="9">
    <source>
        <dbReference type="SAM" id="MobiDB-lite"/>
    </source>
</evidence>
<dbReference type="InterPro" id="IPR041373">
    <property type="entry name" value="RT_RNaseH"/>
</dbReference>
<evidence type="ECO:0000256" key="1">
    <source>
        <dbReference type="ARBA" id="ARBA00010879"/>
    </source>
</evidence>
<feature type="region of interest" description="Disordered" evidence="9">
    <location>
        <begin position="50"/>
        <end position="69"/>
    </location>
</feature>
<dbReference type="Gene3D" id="3.30.70.270">
    <property type="match status" value="2"/>
</dbReference>
<dbReference type="CDD" id="cd01647">
    <property type="entry name" value="RT_LTR"/>
    <property type="match status" value="1"/>
</dbReference>
<comment type="caution">
    <text evidence="11">The sequence shown here is derived from an EMBL/GenBank/DDBJ whole genome shotgun (WGS) entry which is preliminary data.</text>
</comment>
<protein>
    <recommendedName>
        <fullName evidence="2">ribonuclease H</fullName>
        <ecNumber evidence="2">3.1.26.4</ecNumber>
    </recommendedName>
</protein>
<dbReference type="Pfam" id="PF00078">
    <property type="entry name" value="RVT_1"/>
    <property type="match status" value="1"/>
</dbReference>
<dbReference type="EMBL" id="JAUCMX010000016">
    <property type="protein sequence ID" value="KAK3519804.1"/>
    <property type="molecule type" value="Genomic_DNA"/>
</dbReference>
<evidence type="ECO:0000256" key="6">
    <source>
        <dbReference type="ARBA" id="ARBA00022759"/>
    </source>
</evidence>
<keyword evidence="7" id="KW-0378">Hydrolase</keyword>
<proteinExistence type="inferred from homology"/>
<comment type="similarity">
    <text evidence="1">Belongs to the beta type-B retroviral polymerase family. HERV class-II K(HML-2) pol subfamily.</text>
</comment>